<accession>A0ABW6RV40</accession>
<feature type="domain" description="CYTH" evidence="1">
    <location>
        <begin position="6"/>
        <end position="198"/>
    </location>
</feature>
<evidence type="ECO:0000259" key="1">
    <source>
        <dbReference type="PROSITE" id="PS51707"/>
    </source>
</evidence>
<dbReference type="SUPFAM" id="SSF55154">
    <property type="entry name" value="CYTH-like phosphatases"/>
    <property type="match status" value="1"/>
</dbReference>
<sequence length="467" mass="52027">MVVTRAKETERKYRLPDTGGAALDGIAGMTLDPTPEQQLLDAVYYDTADLRLAARGITLRRRTGGADAGWHLKLPSAQNSDSREEIRMPPGDAAAGVPRELAEVVEGIARGEPLTPVAHIRTKRRQWRLLDVRDDVSAEVVADEVSAQTLGRSSTVQAWQEAEVELVGGDRTVFDAVETRLGKPLDSPPKLLHLLGDRITPRPLPKRAVSRYFRTQLDEMIRQDTRVRRQAPDSVHQMRVAGRRLRSVLQAFGGSRPLRDELKWLAGVLGEARDIDVLQGHLVDQLDALPDELVLGDVRRELTRTFARRRATARDHVIDALHSERYFTLLNSLEDVDSLPMSSKREAKALRKTHRRVERAFGRVDSLGTDRGLHEVRKAAKRSRYAAEATGHRKDARRMKKLQKLLGDHHDAVVARGELRTLGIQAHLSGGNGFTYGLLYGKESARAAAIEQSLHGRLAGARRSARK</sequence>
<feature type="domain" description="CHAD" evidence="2">
    <location>
        <begin position="202"/>
        <end position="463"/>
    </location>
</feature>
<dbReference type="Pfam" id="PF01928">
    <property type="entry name" value="CYTH"/>
    <property type="match status" value="1"/>
</dbReference>
<dbReference type="Proteomes" id="UP001601992">
    <property type="component" value="Unassembled WGS sequence"/>
</dbReference>
<proteinExistence type="predicted"/>
<dbReference type="PANTHER" id="PTHR39339">
    <property type="entry name" value="SLR1444 PROTEIN"/>
    <property type="match status" value="1"/>
</dbReference>
<gene>
    <name evidence="3" type="ORF">ACFYXQ_08890</name>
</gene>
<dbReference type="Pfam" id="PF05235">
    <property type="entry name" value="CHAD"/>
    <property type="match status" value="1"/>
</dbReference>
<evidence type="ECO:0000313" key="4">
    <source>
        <dbReference type="Proteomes" id="UP001601992"/>
    </source>
</evidence>
<dbReference type="InterPro" id="IPR023577">
    <property type="entry name" value="CYTH_domain"/>
</dbReference>
<dbReference type="PANTHER" id="PTHR39339:SF1">
    <property type="entry name" value="CHAD DOMAIN-CONTAINING PROTEIN"/>
    <property type="match status" value="1"/>
</dbReference>
<dbReference type="SMART" id="SM00880">
    <property type="entry name" value="CHAD"/>
    <property type="match status" value="1"/>
</dbReference>
<protein>
    <submittedName>
        <fullName evidence="3">CHAD domain-containing protein</fullName>
    </submittedName>
</protein>
<comment type="caution">
    <text evidence="3">The sequence shown here is derived from an EMBL/GenBank/DDBJ whole genome shotgun (WGS) entry which is preliminary data.</text>
</comment>
<dbReference type="RefSeq" id="WP_387403072.1">
    <property type="nucleotide sequence ID" value="NZ_JBIAQY010000002.1"/>
</dbReference>
<dbReference type="CDD" id="cd07374">
    <property type="entry name" value="CYTH-like_Pase"/>
    <property type="match status" value="1"/>
</dbReference>
<dbReference type="EMBL" id="JBIAQY010000002">
    <property type="protein sequence ID" value="MFF3567885.1"/>
    <property type="molecule type" value="Genomic_DNA"/>
</dbReference>
<dbReference type="Gene3D" id="1.40.20.10">
    <property type="entry name" value="CHAD domain"/>
    <property type="match status" value="1"/>
</dbReference>
<dbReference type="InterPro" id="IPR007899">
    <property type="entry name" value="CHAD_dom"/>
</dbReference>
<dbReference type="PROSITE" id="PS51707">
    <property type="entry name" value="CYTH"/>
    <property type="match status" value="1"/>
</dbReference>
<dbReference type="SMART" id="SM01118">
    <property type="entry name" value="CYTH"/>
    <property type="match status" value="1"/>
</dbReference>
<name>A0ABW6RV40_9NOCA</name>
<dbReference type="PROSITE" id="PS51708">
    <property type="entry name" value="CHAD"/>
    <property type="match status" value="1"/>
</dbReference>
<evidence type="ECO:0000259" key="2">
    <source>
        <dbReference type="PROSITE" id="PS51708"/>
    </source>
</evidence>
<keyword evidence="4" id="KW-1185">Reference proteome</keyword>
<dbReference type="Gene3D" id="2.40.320.10">
    <property type="entry name" value="Hypothetical Protein Pfu-838710-001"/>
    <property type="match status" value="1"/>
</dbReference>
<evidence type="ECO:0000313" key="3">
    <source>
        <dbReference type="EMBL" id="MFF3567885.1"/>
    </source>
</evidence>
<organism evidence="3 4">
    <name type="scientific">Nocardia jiangxiensis</name>
    <dbReference type="NCBI Taxonomy" id="282685"/>
    <lineage>
        <taxon>Bacteria</taxon>
        <taxon>Bacillati</taxon>
        <taxon>Actinomycetota</taxon>
        <taxon>Actinomycetes</taxon>
        <taxon>Mycobacteriales</taxon>
        <taxon>Nocardiaceae</taxon>
        <taxon>Nocardia</taxon>
    </lineage>
</organism>
<dbReference type="InterPro" id="IPR033469">
    <property type="entry name" value="CYTH-like_dom_sf"/>
</dbReference>
<dbReference type="InterPro" id="IPR038186">
    <property type="entry name" value="CHAD_dom_sf"/>
</dbReference>
<reference evidence="3 4" key="1">
    <citation type="submission" date="2024-10" db="EMBL/GenBank/DDBJ databases">
        <title>The Natural Products Discovery Center: Release of the First 8490 Sequenced Strains for Exploring Actinobacteria Biosynthetic Diversity.</title>
        <authorList>
            <person name="Kalkreuter E."/>
            <person name="Kautsar S.A."/>
            <person name="Yang D."/>
            <person name="Bader C.D."/>
            <person name="Teijaro C.N."/>
            <person name="Fluegel L."/>
            <person name="Davis C.M."/>
            <person name="Simpson J.R."/>
            <person name="Lauterbach L."/>
            <person name="Steele A.D."/>
            <person name="Gui C."/>
            <person name="Meng S."/>
            <person name="Li G."/>
            <person name="Viehrig K."/>
            <person name="Ye F."/>
            <person name="Su P."/>
            <person name="Kiefer A.F."/>
            <person name="Nichols A."/>
            <person name="Cepeda A.J."/>
            <person name="Yan W."/>
            <person name="Fan B."/>
            <person name="Jiang Y."/>
            <person name="Adhikari A."/>
            <person name="Zheng C.-J."/>
            <person name="Schuster L."/>
            <person name="Cowan T.M."/>
            <person name="Smanski M.J."/>
            <person name="Chevrette M.G."/>
            <person name="De Carvalho L.P.S."/>
            <person name="Shen B."/>
        </authorList>
    </citation>
    <scope>NUCLEOTIDE SEQUENCE [LARGE SCALE GENOMIC DNA]</scope>
    <source>
        <strain evidence="3 4">NPDC002593</strain>
    </source>
</reference>